<dbReference type="PANTHER" id="PTHR38926:SF72">
    <property type="entry name" value="IM:7136021-RELATED"/>
    <property type="match status" value="1"/>
</dbReference>
<dbReference type="PANTHER" id="PTHR38926">
    <property type="entry name" value="F-BOX DOMAIN CONTAINING PROTEIN, EXPRESSED"/>
    <property type="match status" value="1"/>
</dbReference>
<comment type="caution">
    <text evidence="2">The sequence shown here is derived from an EMBL/GenBank/DDBJ whole genome shotgun (WGS) entry which is preliminary data.</text>
</comment>
<dbReference type="Pfam" id="PF12937">
    <property type="entry name" value="F-box-like"/>
    <property type="match status" value="1"/>
</dbReference>
<dbReference type="InterPro" id="IPR036047">
    <property type="entry name" value="F-box-like_dom_sf"/>
</dbReference>
<organism evidence="2 3">
    <name type="scientific">Mycena indigotica</name>
    <dbReference type="NCBI Taxonomy" id="2126181"/>
    <lineage>
        <taxon>Eukaryota</taxon>
        <taxon>Fungi</taxon>
        <taxon>Dikarya</taxon>
        <taxon>Basidiomycota</taxon>
        <taxon>Agaricomycotina</taxon>
        <taxon>Agaricomycetes</taxon>
        <taxon>Agaricomycetidae</taxon>
        <taxon>Agaricales</taxon>
        <taxon>Marasmiineae</taxon>
        <taxon>Mycenaceae</taxon>
        <taxon>Mycena</taxon>
    </lineage>
</organism>
<dbReference type="SUPFAM" id="SSF81383">
    <property type="entry name" value="F-box domain"/>
    <property type="match status" value="1"/>
</dbReference>
<reference evidence="2" key="1">
    <citation type="submission" date="2020-05" db="EMBL/GenBank/DDBJ databases">
        <title>Mycena genomes resolve the evolution of fungal bioluminescence.</title>
        <authorList>
            <person name="Tsai I.J."/>
        </authorList>
    </citation>
    <scope>NUCLEOTIDE SEQUENCE</scope>
    <source>
        <strain evidence="2">171206Taipei</strain>
    </source>
</reference>
<protein>
    <submittedName>
        <fullName evidence="2">F-box domain-containing protein</fullName>
    </submittedName>
</protein>
<dbReference type="RefSeq" id="XP_037224761.1">
    <property type="nucleotide sequence ID" value="XM_037359666.1"/>
</dbReference>
<name>A0A8H6T7U2_9AGAR</name>
<evidence type="ECO:0000259" key="1">
    <source>
        <dbReference type="PROSITE" id="PS50181"/>
    </source>
</evidence>
<dbReference type="EMBL" id="JACAZF010000002">
    <property type="protein sequence ID" value="KAF7312653.1"/>
    <property type="molecule type" value="Genomic_DNA"/>
</dbReference>
<dbReference type="AlphaFoldDB" id="A0A8H6T7U2"/>
<feature type="domain" description="F-box" evidence="1">
    <location>
        <begin position="33"/>
        <end position="89"/>
    </location>
</feature>
<dbReference type="PROSITE" id="PS50181">
    <property type="entry name" value="FBOX"/>
    <property type="match status" value="1"/>
</dbReference>
<keyword evidence="3" id="KW-1185">Reference proteome</keyword>
<evidence type="ECO:0000313" key="3">
    <source>
        <dbReference type="Proteomes" id="UP000636479"/>
    </source>
</evidence>
<gene>
    <name evidence="2" type="ORF">MIND_00279400</name>
</gene>
<proteinExistence type="predicted"/>
<dbReference type="Proteomes" id="UP000636479">
    <property type="component" value="Unassembled WGS sequence"/>
</dbReference>
<dbReference type="CDD" id="cd09917">
    <property type="entry name" value="F-box_SF"/>
    <property type="match status" value="1"/>
</dbReference>
<dbReference type="GeneID" id="59342182"/>
<dbReference type="OrthoDB" id="3002096at2759"/>
<dbReference type="Gene3D" id="1.20.1280.50">
    <property type="match status" value="1"/>
</dbReference>
<sequence length="480" mass="54645">MSTLSVLRSLESLWITVLDPFSPACHVLSPPKTQVLMSFPDELLWEIFAHCMDPHMSTFSDDNHLWTMMKVCRRWRTVILNAPQFWRHISFSDWREDNQITFSKSAAVRRTKQQVMRSGEVPLTLNLMPISVLADSNEVLDVLFDAAPRLESAVLTFNNHLLERFNQHADSFTSLWKLGLALIDEPGDAEKEATKSFLDGLEMLTHLHLSNQVEIDWVATLVPVESLWNRLKVCELNECMVDDVLLILPYFPPGSRIALIQGKYMRGAPDSLVAVSHSNIHALSFDRCDDDYIARILDNVTAPSLKRLAVWYFETPPYKQIFDMLQRSSASLTHFAVRLLSVGLYRQRTAPVSDLTDLLEFFTSEHLRDLLDLDLILASRFAPASVQLVHALSLDSGKLGYSELRLGERLLPKLQSLALRGYDDEDPHWETRLMALAESREGVLKSIWLGETLPAPTKRTLQKLSSHGVEFVCSWDMGAW</sequence>
<evidence type="ECO:0000313" key="2">
    <source>
        <dbReference type="EMBL" id="KAF7312653.1"/>
    </source>
</evidence>
<accession>A0A8H6T7U2</accession>
<dbReference type="InterPro" id="IPR001810">
    <property type="entry name" value="F-box_dom"/>
</dbReference>